<dbReference type="Proteomes" id="UP000019849">
    <property type="component" value="Unassembled WGS sequence"/>
</dbReference>
<evidence type="ECO:0000313" key="2">
    <source>
        <dbReference type="EMBL" id="TDR36177.1"/>
    </source>
</evidence>
<comment type="caution">
    <text evidence="1">The sequence shown here is derived from an EMBL/GenBank/DDBJ whole genome shotgun (WGS) entry which is preliminary data.</text>
</comment>
<organism evidence="1 3">
    <name type="scientific">Aquamicrobium defluvii</name>
    <dbReference type="NCBI Taxonomy" id="69279"/>
    <lineage>
        <taxon>Bacteria</taxon>
        <taxon>Pseudomonadati</taxon>
        <taxon>Pseudomonadota</taxon>
        <taxon>Alphaproteobacteria</taxon>
        <taxon>Hyphomicrobiales</taxon>
        <taxon>Phyllobacteriaceae</taxon>
        <taxon>Aquamicrobium</taxon>
    </lineage>
</organism>
<dbReference type="EMBL" id="JENY01000007">
    <property type="protein sequence ID" value="EXL09340.1"/>
    <property type="molecule type" value="Genomic_DNA"/>
</dbReference>
<dbReference type="eggNOG" id="ENOG5033697">
    <property type="taxonomic scope" value="Bacteria"/>
</dbReference>
<dbReference type="AlphaFoldDB" id="A0A011VLP9"/>
<dbReference type="HOGENOM" id="CLU_174540_0_0_5"/>
<reference evidence="1 3" key="1">
    <citation type="submission" date="2014-02" db="EMBL/GenBank/DDBJ databases">
        <title>Aquamicrobium defluvii Genome sequencing.</title>
        <authorList>
            <person name="Wang X."/>
        </authorList>
    </citation>
    <scope>NUCLEOTIDE SEQUENCE [LARGE SCALE GENOMIC DNA]</scope>
    <source>
        <strain evidence="1 3">W13Z1</strain>
    </source>
</reference>
<keyword evidence="4" id="KW-1185">Reference proteome</keyword>
<dbReference type="RefSeq" id="WP_425352068.1">
    <property type="nucleotide sequence ID" value="NZ_KK073881.1"/>
</dbReference>
<evidence type="ECO:0000313" key="3">
    <source>
        <dbReference type="Proteomes" id="UP000019849"/>
    </source>
</evidence>
<dbReference type="Proteomes" id="UP000294958">
    <property type="component" value="Unassembled WGS sequence"/>
</dbReference>
<evidence type="ECO:0000313" key="4">
    <source>
        <dbReference type="Proteomes" id="UP000294958"/>
    </source>
</evidence>
<proteinExistence type="predicted"/>
<accession>A0A011VLP9</accession>
<reference evidence="2 4" key="2">
    <citation type="submission" date="2019-03" db="EMBL/GenBank/DDBJ databases">
        <title>Genomic Encyclopedia of Type Strains, Phase IV (KMG-IV): sequencing the most valuable type-strain genomes for metagenomic binning, comparative biology and taxonomic classification.</title>
        <authorList>
            <person name="Goeker M."/>
        </authorList>
    </citation>
    <scope>NUCLEOTIDE SEQUENCE [LARGE SCALE GENOMIC DNA]</scope>
    <source>
        <strain evidence="2 4">DSM 11603</strain>
    </source>
</reference>
<dbReference type="STRING" id="69279.BG36_22080"/>
<dbReference type="EMBL" id="SNZF01000006">
    <property type="protein sequence ID" value="TDR36177.1"/>
    <property type="molecule type" value="Genomic_DNA"/>
</dbReference>
<sequence length="111" mass="11938">MTRAEPDAEAFVAMAERLARLDPRLSLLQAGLLAAVHLDIAHDSRSFARLLGIEHALVLREITALCEAGDLLAVTRRDERTMRTFFAPGTGGGRLLSVLHSVDTLPVPPAG</sequence>
<dbReference type="PATRIC" id="fig|69279.3.peg.1334"/>
<name>A0A011VLP9_9HYPH</name>
<gene>
    <name evidence="1" type="ORF">BG36_22080</name>
    <name evidence="2" type="ORF">DES43_10676</name>
</gene>
<evidence type="ECO:0000313" key="1">
    <source>
        <dbReference type="EMBL" id="EXL09340.1"/>
    </source>
</evidence>
<protein>
    <submittedName>
        <fullName evidence="2">Formate dehydrogenase F4B subunit</fullName>
    </submittedName>
</protein>